<dbReference type="CDD" id="cd06558">
    <property type="entry name" value="crotonase-like"/>
    <property type="match status" value="1"/>
</dbReference>
<sequence>MFLVKSSIPKFAVRLYSTTAAATAGAAKEPLVFIEKHLENGVYNGVSFLKLNKPAHLNALTFDMGKDFKDCVDQLAQDKSVKCVILTGAGKAFSAGGDLNFLMDRTKDSPQNNAVIMEKFYKTYLYIRNINVPIISAINGPAIGAGLCLAMATDIRLASNKAKMGLTFVSLGISPGMGSTHFLPRVVSHQVATRMLLTGDVVQGDEAKQLGLVLDVYNQEDLIPQATALASRIAKQSAISVQGCLKSIRNQQNTGLEVSLQREADNQSQCFAHPDIVEGLTAIKESRPPVFKS</sequence>
<dbReference type="GO" id="GO:0005739">
    <property type="term" value="C:mitochondrion"/>
    <property type="evidence" value="ECO:0007669"/>
    <property type="project" value="TreeGrafter"/>
</dbReference>
<dbReference type="SUPFAM" id="SSF52096">
    <property type="entry name" value="ClpP/crotonase"/>
    <property type="match status" value="1"/>
</dbReference>
<evidence type="ECO:0000313" key="4">
    <source>
        <dbReference type="Proteomes" id="UP000007797"/>
    </source>
</evidence>
<protein>
    <submittedName>
        <fullName evidence="3">Enoyl-CoA hydratase</fullName>
    </submittedName>
</protein>
<dbReference type="EMBL" id="GL883010">
    <property type="protein sequence ID" value="EGG21140.1"/>
    <property type="molecule type" value="Genomic_DNA"/>
</dbReference>
<dbReference type="STRING" id="1054147.F4PV24"/>
<name>F4PV24_CACFS</name>
<dbReference type="GO" id="GO:0003824">
    <property type="term" value="F:catalytic activity"/>
    <property type="evidence" value="ECO:0007669"/>
    <property type="project" value="InterPro"/>
</dbReference>
<reference evidence="4" key="1">
    <citation type="journal article" date="2011" name="Genome Res.">
        <title>Phylogeny-wide analysis of social amoeba genomes highlights ancient origins for complex intercellular communication.</title>
        <authorList>
            <person name="Heidel A.J."/>
            <person name="Lawal H.M."/>
            <person name="Felder M."/>
            <person name="Schilde C."/>
            <person name="Helps N.R."/>
            <person name="Tunggal B."/>
            <person name="Rivero F."/>
            <person name="John U."/>
            <person name="Schleicher M."/>
            <person name="Eichinger L."/>
            <person name="Platzer M."/>
            <person name="Noegel A.A."/>
            <person name="Schaap P."/>
            <person name="Gloeckner G."/>
        </authorList>
    </citation>
    <scope>NUCLEOTIDE SEQUENCE [LARGE SCALE GENOMIC DNA]</scope>
    <source>
        <strain evidence="4">SH3</strain>
    </source>
</reference>
<evidence type="ECO:0000313" key="3">
    <source>
        <dbReference type="EMBL" id="EGG21140.1"/>
    </source>
</evidence>
<dbReference type="PANTHER" id="PTHR11941">
    <property type="entry name" value="ENOYL-COA HYDRATASE-RELATED"/>
    <property type="match status" value="1"/>
</dbReference>
<dbReference type="KEGG" id="dfa:DFA_01015"/>
<evidence type="ECO:0000256" key="1">
    <source>
        <dbReference type="ARBA" id="ARBA00005254"/>
    </source>
</evidence>
<dbReference type="PROSITE" id="PS00166">
    <property type="entry name" value="ENOYL_COA_HYDRATASE"/>
    <property type="match status" value="1"/>
</dbReference>
<dbReference type="RefSeq" id="XP_004358990.1">
    <property type="nucleotide sequence ID" value="XM_004358933.1"/>
</dbReference>
<gene>
    <name evidence="3" type="ORF">DFA_01015</name>
</gene>
<dbReference type="GeneID" id="14873208"/>
<dbReference type="AlphaFoldDB" id="F4PV24"/>
<accession>F4PV24</accession>
<dbReference type="Pfam" id="PF00378">
    <property type="entry name" value="ECH_1"/>
    <property type="match status" value="1"/>
</dbReference>
<dbReference type="PANTHER" id="PTHR11941:SF173">
    <property type="entry name" value="3-HYDROXYBUTYRYL-COA DEHYDRATASE-LIKE PROTEIN, MITOCHONDRIAL"/>
    <property type="match status" value="1"/>
</dbReference>
<dbReference type="InterPro" id="IPR029045">
    <property type="entry name" value="ClpP/crotonase-like_dom_sf"/>
</dbReference>
<comment type="similarity">
    <text evidence="1 2">Belongs to the enoyl-CoA hydratase/isomerase family.</text>
</comment>
<dbReference type="InterPro" id="IPR018376">
    <property type="entry name" value="Enoyl-CoA_hyd/isom_CS"/>
</dbReference>
<dbReference type="Proteomes" id="UP000007797">
    <property type="component" value="Unassembled WGS sequence"/>
</dbReference>
<dbReference type="GO" id="GO:0006635">
    <property type="term" value="P:fatty acid beta-oxidation"/>
    <property type="evidence" value="ECO:0007669"/>
    <property type="project" value="TreeGrafter"/>
</dbReference>
<dbReference type="InterPro" id="IPR001753">
    <property type="entry name" value="Enoyl-CoA_hydra/iso"/>
</dbReference>
<dbReference type="Gene3D" id="3.90.226.10">
    <property type="entry name" value="2-enoyl-CoA Hydratase, Chain A, domain 1"/>
    <property type="match status" value="1"/>
</dbReference>
<keyword evidence="4" id="KW-1185">Reference proteome</keyword>
<dbReference type="OMA" id="SCDMVVC"/>
<organism evidence="3 4">
    <name type="scientific">Cavenderia fasciculata</name>
    <name type="common">Slime mold</name>
    <name type="synonym">Dictyostelium fasciculatum</name>
    <dbReference type="NCBI Taxonomy" id="261658"/>
    <lineage>
        <taxon>Eukaryota</taxon>
        <taxon>Amoebozoa</taxon>
        <taxon>Evosea</taxon>
        <taxon>Eumycetozoa</taxon>
        <taxon>Dictyostelia</taxon>
        <taxon>Acytosteliales</taxon>
        <taxon>Cavenderiaceae</taxon>
        <taxon>Cavenderia</taxon>
    </lineage>
</organism>
<dbReference type="OrthoDB" id="2139957at2759"/>
<evidence type="ECO:0000256" key="2">
    <source>
        <dbReference type="RuleBase" id="RU003707"/>
    </source>
</evidence>
<proteinExistence type="inferred from homology"/>